<comment type="similarity">
    <text evidence="1 6">Belongs to the peptidase S1B family.</text>
</comment>
<dbReference type="InterPro" id="IPR018114">
    <property type="entry name" value="TRYPSIN_HIS"/>
</dbReference>
<accession>A0ABV3XSK2</accession>
<feature type="signal peptide" evidence="6">
    <location>
        <begin position="1"/>
        <end position="19"/>
    </location>
</feature>
<evidence type="ECO:0000256" key="3">
    <source>
        <dbReference type="ARBA" id="ARBA00022729"/>
    </source>
</evidence>
<gene>
    <name evidence="8" type="ORF">Ga0609869_000775</name>
</gene>
<evidence type="ECO:0000313" key="9">
    <source>
        <dbReference type="Proteomes" id="UP001560019"/>
    </source>
</evidence>
<dbReference type="PRINTS" id="PR00839">
    <property type="entry name" value="V8PROTEASE"/>
</dbReference>
<dbReference type="GO" id="GO:0008233">
    <property type="term" value="F:peptidase activity"/>
    <property type="evidence" value="ECO:0007669"/>
    <property type="project" value="UniProtKB-KW"/>
</dbReference>
<comment type="caution">
    <text evidence="8">The sequence shown here is derived from an EMBL/GenBank/DDBJ whole genome shotgun (WGS) entry which is preliminary data.</text>
</comment>
<dbReference type="PANTHER" id="PTHR15462">
    <property type="entry name" value="SERINE PROTEASE"/>
    <property type="match status" value="1"/>
</dbReference>
<dbReference type="InterPro" id="IPR001254">
    <property type="entry name" value="Trypsin_dom"/>
</dbReference>
<dbReference type="RefSeq" id="WP_125407526.1">
    <property type="nucleotide sequence ID" value="NZ_JBEHHI010000001.1"/>
</dbReference>
<keyword evidence="3 6" id="KW-0732">Signal</keyword>
<protein>
    <recommendedName>
        <fullName evidence="6">Serine protease</fullName>
        <ecNumber evidence="6">3.4.21.-</ecNumber>
    </recommendedName>
</protein>
<keyword evidence="9" id="KW-1185">Reference proteome</keyword>
<evidence type="ECO:0000256" key="4">
    <source>
        <dbReference type="ARBA" id="ARBA00022801"/>
    </source>
</evidence>
<dbReference type="PROSITE" id="PS00134">
    <property type="entry name" value="TRYPSIN_HIS"/>
    <property type="match status" value="1"/>
</dbReference>
<evidence type="ECO:0000256" key="6">
    <source>
        <dbReference type="RuleBase" id="RU004296"/>
    </source>
</evidence>
<dbReference type="InterPro" id="IPR043504">
    <property type="entry name" value="Peptidase_S1_PA_chymotrypsin"/>
</dbReference>
<feature type="chain" id="PRO_5044987755" description="Serine protease" evidence="6">
    <location>
        <begin position="20"/>
        <end position="269"/>
    </location>
</feature>
<dbReference type="InterPro" id="IPR050966">
    <property type="entry name" value="Glutamyl_endopeptidase"/>
</dbReference>
<dbReference type="Proteomes" id="UP001560019">
    <property type="component" value="Unassembled WGS sequence"/>
</dbReference>
<dbReference type="PANTHER" id="PTHR15462:SF8">
    <property type="entry name" value="SERINE PROTEASE"/>
    <property type="match status" value="1"/>
</dbReference>
<keyword evidence="2 6" id="KW-0645">Protease</keyword>
<dbReference type="Gene3D" id="2.40.10.10">
    <property type="entry name" value="Trypsin-like serine proteases"/>
    <property type="match status" value="2"/>
</dbReference>
<evidence type="ECO:0000256" key="1">
    <source>
        <dbReference type="ARBA" id="ARBA00008764"/>
    </source>
</evidence>
<dbReference type="GO" id="GO:0006508">
    <property type="term" value="P:proteolysis"/>
    <property type="evidence" value="ECO:0007669"/>
    <property type="project" value="UniProtKB-KW"/>
</dbReference>
<dbReference type="InterPro" id="IPR008256">
    <property type="entry name" value="Peptidase_S1B"/>
</dbReference>
<dbReference type="Pfam" id="PF00089">
    <property type="entry name" value="Trypsin"/>
    <property type="match status" value="1"/>
</dbReference>
<organism evidence="8 9">
    <name type="scientific">Rhodovulum iodosum</name>
    <dbReference type="NCBI Taxonomy" id="68291"/>
    <lineage>
        <taxon>Bacteria</taxon>
        <taxon>Pseudomonadati</taxon>
        <taxon>Pseudomonadota</taxon>
        <taxon>Alphaproteobacteria</taxon>
        <taxon>Rhodobacterales</taxon>
        <taxon>Paracoccaceae</taxon>
        <taxon>Rhodovulum</taxon>
    </lineage>
</organism>
<evidence type="ECO:0000313" key="8">
    <source>
        <dbReference type="EMBL" id="MEX5727422.1"/>
    </source>
</evidence>
<name>A0ABV3XSK2_9RHOB</name>
<dbReference type="SUPFAM" id="SSF50494">
    <property type="entry name" value="Trypsin-like serine proteases"/>
    <property type="match status" value="1"/>
</dbReference>
<feature type="domain" description="Peptidase S1" evidence="7">
    <location>
        <begin position="12"/>
        <end position="237"/>
    </location>
</feature>
<dbReference type="EC" id="3.4.21.-" evidence="6"/>
<evidence type="ECO:0000256" key="2">
    <source>
        <dbReference type="ARBA" id="ARBA00022670"/>
    </source>
</evidence>
<reference evidence="8 9" key="1">
    <citation type="submission" date="2024-06" db="EMBL/GenBank/DDBJ databases">
        <title>Genome of Rhodovulum iodosum, a marine photoferrotroph.</title>
        <authorList>
            <person name="Bianchini G."/>
            <person name="Nikeleit V."/>
            <person name="Kappler A."/>
            <person name="Bryce C."/>
            <person name="Sanchez-Baracaldo P."/>
        </authorList>
    </citation>
    <scope>NUCLEOTIDE SEQUENCE [LARGE SCALE GENOMIC DNA]</scope>
    <source>
        <strain evidence="8 9">UT/N1</strain>
    </source>
</reference>
<sequence length="269" mass="28804">MLRLILCFLAVLAMGRPAAADALRSLETGEAGKGWEAVGRLDLGRRGFCTGTLIGDDIVLTAAHCLYDKRTGETLDMGRIEFLAGWRNGRAEAYRNVRRGIVHPRYRFRSDHRVSGVAYDLALLQLDRPIRLTGLTPFATGSRPGMGDQVGVVSYARDRSEAPSLEEICHVLAGRPGVLMLSCEVDFGASGAPVFSFRGDRPEIVSVVSAMAELGARRVALGSALGDALTLMKSRMAMGEGVIGAEAPPLRRFGRGTAGDTGSAKFVRP</sequence>
<dbReference type="EMBL" id="JBEHHI010000001">
    <property type="protein sequence ID" value="MEX5727422.1"/>
    <property type="molecule type" value="Genomic_DNA"/>
</dbReference>
<dbReference type="PROSITE" id="PS50240">
    <property type="entry name" value="TRYPSIN_DOM"/>
    <property type="match status" value="1"/>
</dbReference>
<evidence type="ECO:0000256" key="5">
    <source>
        <dbReference type="ARBA" id="ARBA00022825"/>
    </source>
</evidence>
<evidence type="ECO:0000259" key="7">
    <source>
        <dbReference type="PROSITE" id="PS50240"/>
    </source>
</evidence>
<keyword evidence="4 6" id="KW-0378">Hydrolase</keyword>
<proteinExistence type="inferred from homology"/>
<dbReference type="InterPro" id="IPR009003">
    <property type="entry name" value="Peptidase_S1_PA"/>
</dbReference>
<dbReference type="SMART" id="SM00020">
    <property type="entry name" value="Tryp_SPc"/>
    <property type="match status" value="1"/>
</dbReference>
<keyword evidence="5 6" id="KW-0720">Serine protease</keyword>